<evidence type="ECO:0000256" key="5">
    <source>
        <dbReference type="PIRSR" id="PIRSR641708-1"/>
    </source>
</evidence>
<evidence type="ECO:0000256" key="1">
    <source>
        <dbReference type="ARBA" id="ARBA00009375"/>
    </source>
</evidence>
<dbReference type="GO" id="GO:0005634">
    <property type="term" value="C:nucleus"/>
    <property type="evidence" value="ECO:0007669"/>
    <property type="project" value="TreeGrafter"/>
</dbReference>
<dbReference type="FunFam" id="3.30.70.580:FF:000002">
    <property type="entry name" value="tRNA pseudouridine synthase"/>
    <property type="match status" value="1"/>
</dbReference>
<dbReference type="GO" id="GO:0009982">
    <property type="term" value="F:pseudouridine synthase activity"/>
    <property type="evidence" value="ECO:0007669"/>
    <property type="project" value="InterPro"/>
</dbReference>
<feature type="domain" description="Pseudouridine synthase I TruA alpha/beta" evidence="8">
    <location>
        <begin position="341"/>
        <end position="408"/>
    </location>
</feature>
<evidence type="ECO:0000256" key="4">
    <source>
        <dbReference type="ARBA" id="ARBA00036943"/>
    </source>
</evidence>
<dbReference type="OMA" id="VMISCES"/>
<dbReference type="PANTHER" id="PTHR11142">
    <property type="entry name" value="PSEUDOURIDYLATE SYNTHASE"/>
    <property type="match status" value="1"/>
</dbReference>
<dbReference type="OrthoDB" id="10256309at2759"/>
<evidence type="ECO:0000259" key="8">
    <source>
        <dbReference type="Pfam" id="PF01416"/>
    </source>
</evidence>
<evidence type="ECO:0000256" key="7">
    <source>
        <dbReference type="SAM" id="MobiDB-lite"/>
    </source>
</evidence>
<dbReference type="InterPro" id="IPR020103">
    <property type="entry name" value="PsdUridine_synth_cat_dom_sf"/>
</dbReference>
<feature type="region of interest" description="Disordered" evidence="7">
    <location>
        <begin position="40"/>
        <end position="64"/>
    </location>
</feature>
<dbReference type="CDD" id="cd02568">
    <property type="entry name" value="PseudoU_synth_PUS1_PUS2"/>
    <property type="match status" value="1"/>
</dbReference>
<dbReference type="GO" id="GO:0003723">
    <property type="term" value="F:RNA binding"/>
    <property type="evidence" value="ECO:0007669"/>
    <property type="project" value="InterPro"/>
</dbReference>
<dbReference type="InterPro" id="IPR020095">
    <property type="entry name" value="PsdUridine_synth_TruA_C"/>
</dbReference>
<dbReference type="Gramene" id="PSS14178">
    <property type="protein sequence ID" value="PSS14178"/>
    <property type="gene ID" value="CEY00_Acc14799"/>
</dbReference>
<dbReference type="Pfam" id="PF01416">
    <property type="entry name" value="PseudoU_synth_1"/>
    <property type="match status" value="1"/>
</dbReference>
<dbReference type="InterPro" id="IPR020097">
    <property type="entry name" value="PsdUridine_synth_TruA_a/b_dom"/>
</dbReference>
<reference evidence="9 10" key="1">
    <citation type="submission" date="2017-07" db="EMBL/GenBank/DDBJ databases">
        <title>An improved, manually edited Actinidia chinensis var. chinensis (kiwifruit) genome highlights the challenges associated with draft genomes and gene prediction in plants.</title>
        <authorList>
            <person name="Pilkington S."/>
            <person name="Crowhurst R."/>
            <person name="Hilario E."/>
            <person name="Nardozza S."/>
            <person name="Fraser L."/>
            <person name="Peng Y."/>
            <person name="Gunaseelan K."/>
            <person name="Simpson R."/>
            <person name="Tahir J."/>
            <person name="Deroles S."/>
            <person name="Templeton K."/>
            <person name="Luo Z."/>
            <person name="Davy M."/>
            <person name="Cheng C."/>
            <person name="Mcneilage M."/>
            <person name="Scaglione D."/>
            <person name="Liu Y."/>
            <person name="Zhang Q."/>
            <person name="Datson P."/>
            <person name="De Silva N."/>
            <person name="Gardiner S."/>
            <person name="Bassett H."/>
            <person name="Chagne D."/>
            <person name="Mccallum J."/>
            <person name="Dzierzon H."/>
            <person name="Deng C."/>
            <person name="Wang Y.-Y."/>
            <person name="Barron N."/>
            <person name="Manako K."/>
            <person name="Bowen J."/>
            <person name="Foster T."/>
            <person name="Erridge Z."/>
            <person name="Tiffin H."/>
            <person name="Waite C."/>
            <person name="Davies K."/>
            <person name="Grierson E."/>
            <person name="Laing W."/>
            <person name="Kirk R."/>
            <person name="Chen X."/>
            <person name="Wood M."/>
            <person name="Montefiori M."/>
            <person name="Brummell D."/>
            <person name="Schwinn K."/>
            <person name="Catanach A."/>
            <person name="Fullerton C."/>
            <person name="Li D."/>
            <person name="Meiyalaghan S."/>
            <person name="Nieuwenhuizen N."/>
            <person name="Read N."/>
            <person name="Prakash R."/>
            <person name="Hunter D."/>
            <person name="Zhang H."/>
            <person name="Mckenzie M."/>
            <person name="Knabel M."/>
            <person name="Harris A."/>
            <person name="Allan A."/>
            <person name="Chen A."/>
            <person name="Janssen B."/>
            <person name="Plunkett B."/>
            <person name="Dwamena C."/>
            <person name="Voogd C."/>
            <person name="Leif D."/>
            <person name="Lafferty D."/>
            <person name="Souleyre E."/>
            <person name="Varkonyi-Gasic E."/>
            <person name="Gambi F."/>
            <person name="Hanley J."/>
            <person name="Yao J.-L."/>
            <person name="Cheung J."/>
            <person name="David K."/>
            <person name="Warren B."/>
            <person name="Marsh K."/>
            <person name="Snowden K."/>
            <person name="Lin-Wang K."/>
            <person name="Brian L."/>
            <person name="Martinez-Sanchez M."/>
            <person name="Wang M."/>
            <person name="Ileperuma N."/>
            <person name="Macnee N."/>
            <person name="Campin R."/>
            <person name="Mcatee P."/>
            <person name="Drummond R."/>
            <person name="Espley R."/>
            <person name="Ireland H."/>
            <person name="Wu R."/>
            <person name="Atkinson R."/>
            <person name="Karunairetnam S."/>
            <person name="Bulley S."/>
            <person name="Chunkath S."/>
            <person name="Hanley Z."/>
            <person name="Storey R."/>
            <person name="Thrimawithana A."/>
            <person name="Thomson S."/>
            <person name="David C."/>
            <person name="Testolin R."/>
        </authorList>
    </citation>
    <scope>NUCLEOTIDE SEQUENCE [LARGE SCALE GENOMIC DNA]</scope>
    <source>
        <strain evidence="10">cv. Red5</strain>
        <tissue evidence="9">Young leaf</tissue>
    </source>
</reference>
<sequence>MAAVYLRFPLSNWSACPASSLRFSNPRTLRLLCFSDSSSLPSPSSTATQSPPPPPSDLSVHRTGEKWESFRKKKVVMRVGYVGTDYRGLQLQKDEHSLSTIEGELENAIFKAGGIRDSNFGNLHKIGWARSSRTDKGVHSLATMISLKMEIPEIAWQEDPNGIALANYVNAYLPNNVRVFSILPSQRRFDARRECNIRKYSYLLPAEVIGIKDNFTTSEVEYHLSDLNDILNAFEGEHPFHNYTIRSKYRKKNSVKLISAKDRKATCSESDKSDGEGNLGADDMAATDVEENNHSLSQPIISDNHLIESCDERGHNLMDHDPLLPVRARWLHEPDEKDRLSASHFRRILRCSCGKLEQFLERNYVEISIFGESFMLHQIRKMVGTAVAVKRNLLPRDILQLSLAKFSRIVLPLTPSEVLVLRGNNFAIRNQPGNVTRPEMLTLVESGEILKVVDEFYNSTMLPQISKFLDPSKSPWKEWLETLDANTSIPGAELDEVRKAWKIWDEKFNGRNRAAMQL</sequence>
<dbReference type="InterPro" id="IPR041708">
    <property type="entry name" value="PUS1/PUS2-like"/>
</dbReference>
<dbReference type="InterPro" id="IPR001406">
    <property type="entry name" value="PsdUridine_synth_TruA"/>
</dbReference>
<dbReference type="InterPro" id="IPR020094">
    <property type="entry name" value="TruA/RsuA/RluB/E/F_N"/>
</dbReference>
<proteinExistence type="inferred from homology"/>
<comment type="similarity">
    <text evidence="1">Belongs to the tRNA pseudouridine synthase TruA family.</text>
</comment>
<keyword evidence="2" id="KW-0819">tRNA processing</keyword>
<dbReference type="AlphaFoldDB" id="A0A2R6QSS7"/>
<gene>
    <name evidence="9" type="ORF">CEY00_Acc14799</name>
</gene>
<feature type="binding site" evidence="6">
    <location>
        <position position="200"/>
    </location>
    <ligand>
        <name>substrate</name>
    </ligand>
</feature>
<comment type="caution">
    <text evidence="9">The sequence shown here is derived from an EMBL/GenBank/DDBJ whole genome shotgun (WGS) entry which is preliminary data.</text>
</comment>
<evidence type="ECO:0000256" key="6">
    <source>
        <dbReference type="PIRSR" id="PIRSR641708-2"/>
    </source>
</evidence>
<dbReference type="EMBL" id="NKQK01000013">
    <property type="protein sequence ID" value="PSS14178.1"/>
    <property type="molecule type" value="Genomic_DNA"/>
</dbReference>
<dbReference type="STRING" id="1590841.A0A2R6QSS7"/>
<dbReference type="SUPFAM" id="SSF55120">
    <property type="entry name" value="Pseudouridine synthase"/>
    <property type="match status" value="2"/>
</dbReference>
<evidence type="ECO:0000313" key="9">
    <source>
        <dbReference type="EMBL" id="PSS14178.1"/>
    </source>
</evidence>
<dbReference type="PANTHER" id="PTHR11142:SF9">
    <property type="entry name" value="TRNA PSEUDOURIDINE SYNTHASE-RELATED"/>
    <property type="match status" value="1"/>
</dbReference>
<dbReference type="InParanoid" id="A0A2R6QSS7"/>
<reference evidence="10" key="2">
    <citation type="journal article" date="2018" name="BMC Genomics">
        <title>A manually annotated Actinidia chinensis var. chinensis (kiwifruit) genome highlights the challenges associated with draft genomes and gene prediction in plants.</title>
        <authorList>
            <person name="Pilkington S.M."/>
            <person name="Crowhurst R."/>
            <person name="Hilario E."/>
            <person name="Nardozza S."/>
            <person name="Fraser L."/>
            <person name="Peng Y."/>
            <person name="Gunaseelan K."/>
            <person name="Simpson R."/>
            <person name="Tahir J."/>
            <person name="Deroles S.C."/>
            <person name="Templeton K."/>
            <person name="Luo Z."/>
            <person name="Davy M."/>
            <person name="Cheng C."/>
            <person name="McNeilage M."/>
            <person name="Scaglione D."/>
            <person name="Liu Y."/>
            <person name="Zhang Q."/>
            <person name="Datson P."/>
            <person name="De Silva N."/>
            <person name="Gardiner S.E."/>
            <person name="Bassett H."/>
            <person name="Chagne D."/>
            <person name="McCallum J."/>
            <person name="Dzierzon H."/>
            <person name="Deng C."/>
            <person name="Wang Y.Y."/>
            <person name="Barron L."/>
            <person name="Manako K."/>
            <person name="Bowen J."/>
            <person name="Foster T.M."/>
            <person name="Erridge Z.A."/>
            <person name="Tiffin H."/>
            <person name="Waite C.N."/>
            <person name="Davies K.M."/>
            <person name="Grierson E.P."/>
            <person name="Laing W.A."/>
            <person name="Kirk R."/>
            <person name="Chen X."/>
            <person name="Wood M."/>
            <person name="Montefiori M."/>
            <person name="Brummell D.A."/>
            <person name="Schwinn K.E."/>
            <person name="Catanach A."/>
            <person name="Fullerton C."/>
            <person name="Li D."/>
            <person name="Meiyalaghan S."/>
            <person name="Nieuwenhuizen N."/>
            <person name="Read N."/>
            <person name="Prakash R."/>
            <person name="Hunter D."/>
            <person name="Zhang H."/>
            <person name="McKenzie M."/>
            <person name="Knabel M."/>
            <person name="Harris A."/>
            <person name="Allan A.C."/>
            <person name="Gleave A."/>
            <person name="Chen A."/>
            <person name="Janssen B.J."/>
            <person name="Plunkett B."/>
            <person name="Ampomah-Dwamena C."/>
            <person name="Voogd C."/>
            <person name="Leif D."/>
            <person name="Lafferty D."/>
            <person name="Souleyre E.J.F."/>
            <person name="Varkonyi-Gasic E."/>
            <person name="Gambi F."/>
            <person name="Hanley J."/>
            <person name="Yao J.L."/>
            <person name="Cheung J."/>
            <person name="David K.M."/>
            <person name="Warren B."/>
            <person name="Marsh K."/>
            <person name="Snowden K.C."/>
            <person name="Lin-Wang K."/>
            <person name="Brian L."/>
            <person name="Martinez-Sanchez M."/>
            <person name="Wang M."/>
            <person name="Ileperuma N."/>
            <person name="Macnee N."/>
            <person name="Campin R."/>
            <person name="McAtee P."/>
            <person name="Drummond R.S.M."/>
            <person name="Espley R.V."/>
            <person name="Ireland H.S."/>
            <person name="Wu R."/>
            <person name="Atkinson R.G."/>
            <person name="Karunairetnam S."/>
            <person name="Bulley S."/>
            <person name="Chunkath S."/>
            <person name="Hanley Z."/>
            <person name="Storey R."/>
            <person name="Thrimawithana A.H."/>
            <person name="Thomson S."/>
            <person name="David C."/>
            <person name="Testolin R."/>
            <person name="Huang H."/>
            <person name="Hellens R.P."/>
            <person name="Schaffer R.J."/>
        </authorList>
    </citation>
    <scope>NUCLEOTIDE SEQUENCE [LARGE SCALE GENOMIC DNA]</scope>
    <source>
        <strain evidence="10">cv. Red5</strain>
    </source>
</reference>
<protein>
    <submittedName>
        <fullName evidence="9">tRNA pseudouridine synthase</fullName>
    </submittedName>
</protein>
<evidence type="ECO:0000256" key="3">
    <source>
        <dbReference type="ARBA" id="ARBA00023235"/>
    </source>
</evidence>
<keyword evidence="3" id="KW-0413">Isomerase</keyword>
<keyword evidence="10" id="KW-1185">Reference proteome</keyword>
<dbReference type="GO" id="GO:1990481">
    <property type="term" value="P:mRNA pseudouridine synthesis"/>
    <property type="evidence" value="ECO:0007669"/>
    <property type="project" value="TreeGrafter"/>
</dbReference>
<accession>A0A2R6QSS7</accession>
<dbReference type="Gene3D" id="3.30.70.660">
    <property type="entry name" value="Pseudouridine synthase I, catalytic domain, C-terminal subdomain"/>
    <property type="match status" value="2"/>
</dbReference>
<dbReference type="GO" id="GO:0031119">
    <property type="term" value="P:tRNA pseudouridine synthesis"/>
    <property type="evidence" value="ECO:0007669"/>
    <property type="project" value="InterPro"/>
</dbReference>
<dbReference type="Proteomes" id="UP000241394">
    <property type="component" value="Chromosome LG13"/>
</dbReference>
<evidence type="ECO:0000313" key="10">
    <source>
        <dbReference type="Proteomes" id="UP000241394"/>
    </source>
</evidence>
<dbReference type="Gene3D" id="3.30.70.580">
    <property type="entry name" value="Pseudouridine synthase I, catalytic domain, N-terminal subdomain"/>
    <property type="match status" value="1"/>
</dbReference>
<feature type="compositionally biased region" description="Low complexity" evidence="7">
    <location>
        <begin position="40"/>
        <end position="49"/>
    </location>
</feature>
<dbReference type="FunCoup" id="A0A2R6QSS7">
    <property type="interactions" value="211"/>
</dbReference>
<evidence type="ECO:0000256" key="2">
    <source>
        <dbReference type="ARBA" id="ARBA00022694"/>
    </source>
</evidence>
<comment type="catalytic activity">
    <reaction evidence="4">
        <text>a uridine in tRNA = a pseudouridine in tRNA</text>
        <dbReference type="Rhea" id="RHEA:54572"/>
        <dbReference type="Rhea" id="RHEA-COMP:13339"/>
        <dbReference type="Rhea" id="RHEA-COMP:13934"/>
        <dbReference type="ChEBI" id="CHEBI:65314"/>
        <dbReference type="ChEBI" id="CHEBI:65315"/>
    </reaction>
</comment>
<name>A0A2R6QSS7_ACTCC</name>
<organism evidence="9 10">
    <name type="scientific">Actinidia chinensis var. chinensis</name>
    <name type="common">Chinese soft-hair kiwi</name>
    <dbReference type="NCBI Taxonomy" id="1590841"/>
    <lineage>
        <taxon>Eukaryota</taxon>
        <taxon>Viridiplantae</taxon>
        <taxon>Streptophyta</taxon>
        <taxon>Embryophyta</taxon>
        <taxon>Tracheophyta</taxon>
        <taxon>Spermatophyta</taxon>
        <taxon>Magnoliopsida</taxon>
        <taxon>eudicotyledons</taxon>
        <taxon>Gunneridae</taxon>
        <taxon>Pentapetalae</taxon>
        <taxon>asterids</taxon>
        <taxon>Ericales</taxon>
        <taxon>Actinidiaceae</taxon>
        <taxon>Actinidia</taxon>
    </lineage>
</organism>
<feature type="active site" description="Nucleophile" evidence="5">
    <location>
        <position position="135"/>
    </location>
</feature>